<feature type="domain" description="Carbohydrate kinase PfkB" evidence="3">
    <location>
        <begin position="35"/>
        <end position="293"/>
    </location>
</feature>
<dbReference type="AlphaFoldDB" id="A0A1U9K843"/>
<keyword evidence="5" id="KW-1185">Reference proteome</keyword>
<dbReference type="RefSeq" id="WP_169835537.1">
    <property type="nucleotide sequence ID" value="NZ_CP019699.1"/>
</dbReference>
<protein>
    <recommendedName>
        <fullName evidence="3">Carbohydrate kinase PfkB domain-containing protein</fullName>
    </recommendedName>
</protein>
<organism evidence="4 5">
    <name type="scientific">Novibacillus thermophilus</name>
    <dbReference type="NCBI Taxonomy" id="1471761"/>
    <lineage>
        <taxon>Bacteria</taxon>
        <taxon>Bacillati</taxon>
        <taxon>Bacillota</taxon>
        <taxon>Bacilli</taxon>
        <taxon>Bacillales</taxon>
        <taxon>Thermoactinomycetaceae</taxon>
        <taxon>Novibacillus</taxon>
    </lineage>
</organism>
<dbReference type="InterPro" id="IPR029056">
    <property type="entry name" value="Ribokinase-like"/>
</dbReference>
<evidence type="ECO:0000256" key="1">
    <source>
        <dbReference type="ARBA" id="ARBA00022679"/>
    </source>
</evidence>
<dbReference type="SUPFAM" id="SSF53613">
    <property type="entry name" value="Ribokinase-like"/>
    <property type="match status" value="1"/>
</dbReference>
<reference evidence="4 5" key="1">
    <citation type="journal article" date="2015" name="Int. J. Syst. Evol. Microbiol.">
        <title>Novibacillus thermophilus gen. nov., sp. nov., a Gram-staining-negative and moderately thermophilic member of the family Thermoactinomycetaceae.</title>
        <authorList>
            <person name="Yang G."/>
            <person name="Chen J."/>
            <person name="Zhou S."/>
        </authorList>
    </citation>
    <scope>NUCLEOTIDE SEQUENCE [LARGE SCALE GENOMIC DNA]</scope>
    <source>
        <strain evidence="4 5">SG-1</strain>
    </source>
</reference>
<evidence type="ECO:0000313" key="5">
    <source>
        <dbReference type="Proteomes" id="UP000188603"/>
    </source>
</evidence>
<accession>A0A1U9K843</accession>
<dbReference type="InterPro" id="IPR002173">
    <property type="entry name" value="Carboh/pur_kinase_PfkB_CS"/>
</dbReference>
<dbReference type="EMBL" id="CP019699">
    <property type="protein sequence ID" value="AQS56198.1"/>
    <property type="molecule type" value="Genomic_DNA"/>
</dbReference>
<dbReference type="Pfam" id="PF00294">
    <property type="entry name" value="PfkB"/>
    <property type="match status" value="1"/>
</dbReference>
<keyword evidence="1" id="KW-0808">Transferase</keyword>
<keyword evidence="2" id="KW-0418">Kinase</keyword>
<evidence type="ECO:0000256" key="2">
    <source>
        <dbReference type="ARBA" id="ARBA00022777"/>
    </source>
</evidence>
<dbReference type="GO" id="GO:0016301">
    <property type="term" value="F:kinase activity"/>
    <property type="evidence" value="ECO:0007669"/>
    <property type="project" value="UniProtKB-KW"/>
</dbReference>
<evidence type="ECO:0000313" key="4">
    <source>
        <dbReference type="EMBL" id="AQS56198.1"/>
    </source>
</evidence>
<dbReference type="KEGG" id="ntr:B0W44_10920"/>
<dbReference type="PROSITE" id="PS00584">
    <property type="entry name" value="PFKB_KINASES_2"/>
    <property type="match status" value="1"/>
</dbReference>
<gene>
    <name evidence="4" type="ORF">B0W44_10920</name>
</gene>
<proteinExistence type="predicted"/>
<dbReference type="PANTHER" id="PTHR10584:SF166">
    <property type="entry name" value="RIBOKINASE"/>
    <property type="match status" value="1"/>
</dbReference>
<name>A0A1U9K843_9BACL</name>
<dbReference type="Gene3D" id="3.40.1190.20">
    <property type="match status" value="1"/>
</dbReference>
<sequence>MHKYDVTVIGVACCDIIFHGLPSFPKLGEEIWTDGVEVTAGGAMNTPAALSRLGLKIALATPIGNDFFGQFILSKIEEEKISTEYVQRLDVPYPQVSVALNYDCDRAFVSYAEQSKTEPYVKHLRYVIEETQSKLIHFYASSNPEMTELMKKTKKRGLKVSLDSGWDPVTLRSEQIKEQIRLADVFLPNLKEAQMITGKEDAREALEELSKITSTIVIKLGKDGAIGKWNGKVFESKGTELDPIDSTGAGDCFVAGFLYGWLKEMDFKQCLSIANYCGGASVKAVGGYTGAPTEMQLQKHLLKVQNI</sequence>
<evidence type="ECO:0000259" key="3">
    <source>
        <dbReference type="Pfam" id="PF00294"/>
    </source>
</evidence>
<dbReference type="STRING" id="1471761.B0W44_10920"/>
<dbReference type="InterPro" id="IPR011611">
    <property type="entry name" value="PfkB_dom"/>
</dbReference>
<dbReference type="PANTHER" id="PTHR10584">
    <property type="entry name" value="SUGAR KINASE"/>
    <property type="match status" value="1"/>
</dbReference>
<dbReference type="Proteomes" id="UP000188603">
    <property type="component" value="Chromosome"/>
</dbReference>